<dbReference type="PRINTS" id="PR00469">
    <property type="entry name" value="PNDRDTASEII"/>
</dbReference>
<dbReference type="PRINTS" id="PR00368">
    <property type="entry name" value="FADPNR"/>
</dbReference>
<dbReference type="Pfam" id="PF07992">
    <property type="entry name" value="Pyr_redox_2"/>
    <property type="match status" value="1"/>
</dbReference>
<name>X1IXW1_9ZZZZ</name>
<dbReference type="PANTHER" id="PTHR48105">
    <property type="entry name" value="THIOREDOXIN REDUCTASE 1-RELATED-RELATED"/>
    <property type="match status" value="1"/>
</dbReference>
<keyword evidence="5" id="KW-0676">Redox-active center</keyword>
<dbReference type="SUPFAM" id="SSF51905">
    <property type="entry name" value="FAD/NAD(P)-binding domain"/>
    <property type="match status" value="1"/>
</dbReference>
<proteinExistence type="predicted"/>
<keyword evidence="2" id="KW-0274">FAD</keyword>
<sequence>LQATKLGIPGEEEFTGKGVSYCATCDAAFFRELPIAVVGGGNAAITEALQLAKFASRVTVIHRRDQLRATRMLQEKAFSEPKIEFLWNTVVEKIEGGDLVNRIKLRQIKTGEESTLDISGIFISVGLSPDTDYLKGILPLDDHGAIITSNTMETEIAGIFAAGDIRQNSVRQAIAAAGDGATAAINAEKFLT</sequence>
<keyword evidence="1" id="KW-0285">Flavoprotein</keyword>
<dbReference type="InterPro" id="IPR023753">
    <property type="entry name" value="FAD/NAD-binding_dom"/>
</dbReference>
<keyword evidence="3" id="KW-0560">Oxidoreductase</keyword>
<dbReference type="Gene3D" id="3.50.50.60">
    <property type="entry name" value="FAD/NAD(P)-binding domain"/>
    <property type="match status" value="2"/>
</dbReference>
<dbReference type="EMBL" id="BARU01031390">
    <property type="protein sequence ID" value="GAH74075.1"/>
    <property type="molecule type" value="Genomic_DNA"/>
</dbReference>
<evidence type="ECO:0000256" key="5">
    <source>
        <dbReference type="ARBA" id="ARBA00023284"/>
    </source>
</evidence>
<accession>X1IXW1</accession>
<evidence type="ECO:0000256" key="2">
    <source>
        <dbReference type="ARBA" id="ARBA00022827"/>
    </source>
</evidence>
<dbReference type="GO" id="GO:0016668">
    <property type="term" value="F:oxidoreductase activity, acting on a sulfur group of donors, NAD(P) as acceptor"/>
    <property type="evidence" value="ECO:0007669"/>
    <property type="project" value="UniProtKB-ARBA"/>
</dbReference>
<evidence type="ECO:0000256" key="4">
    <source>
        <dbReference type="ARBA" id="ARBA00023157"/>
    </source>
</evidence>
<feature type="domain" description="FAD/NAD(P)-binding" evidence="6">
    <location>
        <begin position="3"/>
        <end position="180"/>
    </location>
</feature>
<evidence type="ECO:0000313" key="7">
    <source>
        <dbReference type="EMBL" id="GAH74075.1"/>
    </source>
</evidence>
<dbReference type="InterPro" id="IPR008255">
    <property type="entry name" value="Pyr_nucl-diS_OxRdtase_2_AS"/>
</dbReference>
<evidence type="ECO:0000259" key="6">
    <source>
        <dbReference type="Pfam" id="PF07992"/>
    </source>
</evidence>
<dbReference type="InterPro" id="IPR036188">
    <property type="entry name" value="FAD/NAD-bd_sf"/>
</dbReference>
<evidence type="ECO:0000256" key="1">
    <source>
        <dbReference type="ARBA" id="ARBA00022630"/>
    </source>
</evidence>
<organism evidence="7">
    <name type="scientific">marine sediment metagenome</name>
    <dbReference type="NCBI Taxonomy" id="412755"/>
    <lineage>
        <taxon>unclassified sequences</taxon>
        <taxon>metagenomes</taxon>
        <taxon>ecological metagenomes</taxon>
    </lineage>
</organism>
<comment type="caution">
    <text evidence="7">The sequence shown here is derived from an EMBL/GenBank/DDBJ whole genome shotgun (WGS) entry which is preliminary data.</text>
</comment>
<feature type="non-terminal residue" evidence="7">
    <location>
        <position position="1"/>
    </location>
</feature>
<dbReference type="AlphaFoldDB" id="X1IXW1"/>
<evidence type="ECO:0000256" key="3">
    <source>
        <dbReference type="ARBA" id="ARBA00023002"/>
    </source>
</evidence>
<reference evidence="7" key="1">
    <citation type="journal article" date="2014" name="Front. Microbiol.">
        <title>High frequency of phylogenetically diverse reductive dehalogenase-homologous genes in deep subseafloor sedimentary metagenomes.</title>
        <authorList>
            <person name="Kawai M."/>
            <person name="Futagami T."/>
            <person name="Toyoda A."/>
            <person name="Takaki Y."/>
            <person name="Nishi S."/>
            <person name="Hori S."/>
            <person name="Arai W."/>
            <person name="Tsubouchi T."/>
            <person name="Morono Y."/>
            <person name="Uchiyama I."/>
            <person name="Ito T."/>
            <person name="Fujiyama A."/>
            <person name="Inagaki F."/>
            <person name="Takami H."/>
        </authorList>
    </citation>
    <scope>NUCLEOTIDE SEQUENCE</scope>
    <source>
        <strain evidence="7">Expedition CK06-06</strain>
    </source>
</reference>
<gene>
    <name evidence="7" type="ORF">S03H2_49653</name>
</gene>
<dbReference type="PROSITE" id="PS00573">
    <property type="entry name" value="PYRIDINE_REDOX_2"/>
    <property type="match status" value="1"/>
</dbReference>
<protein>
    <recommendedName>
        <fullName evidence="6">FAD/NAD(P)-binding domain-containing protein</fullName>
    </recommendedName>
</protein>
<dbReference type="InterPro" id="IPR050097">
    <property type="entry name" value="Ferredoxin-NADP_redctase_2"/>
</dbReference>
<keyword evidence="4" id="KW-1015">Disulfide bond</keyword>